<feature type="domain" description="NodB homology" evidence="3">
    <location>
        <begin position="474"/>
        <end position="653"/>
    </location>
</feature>
<dbReference type="CDD" id="cd00118">
    <property type="entry name" value="LysM"/>
    <property type="match status" value="2"/>
</dbReference>
<keyword evidence="1" id="KW-0479">Metal-binding</keyword>
<dbReference type="InterPro" id="IPR002509">
    <property type="entry name" value="NODB_dom"/>
</dbReference>
<dbReference type="GO" id="GO:0016020">
    <property type="term" value="C:membrane"/>
    <property type="evidence" value="ECO:0007669"/>
    <property type="project" value="TreeGrafter"/>
</dbReference>
<dbReference type="EMBL" id="CP042593">
    <property type="protein sequence ID" value="QED49911.1"/>
    <property type="molecule type" value="Genomic_DNA"/>
</dbReference>
<dbReference type="Proteomes" id="UP000321555">
    <property type="component" value="Chromosome"/>
</dbReference>
<dbReference type="Gene3D" id="3.20.20.370">
    <property type="entry name" value="Glycoside hydrolase/deacetylase"/>
    <property type="match status" value="1"/>
</dbReference>
<dbReference type="Pfam" id="PF12996">
    <property type="entry name" value="DUF3880"/>
    <property type="match status" value="1"/>
</dbReference>
<dbReference type="RefSeq" id="WP_057772455.1">
    <property type="nucleotide sequence ID" value="NZ_CP042593.1"/>
</dbReference>
<keyword evidence="6" id="KW-1185">Reference proteome</keyword>
<proteinExistence type="predicted"/>
<evidence type="ECO:0000313" key="6">
    <source>
        <dbReference type="Proteomes" id="UP000321555"/>
    </source>
</evidence>
<feature type="domain" description="LysM" evidence="4">
    <location>
        <begin position="408"/>
        <end position="451"/>
    </location>
</feature>
<dbReference type="GO" id="GO:0005975">
    <property type="term" value="P:carbohydrate metabolic process"/>
    <property type="evidence" value="ECO:0007669"/>
    <property type="project" value="InterPro"/>
</dbReference>
<dbReference type="InterPro" id="IPR011330">
    <property type="entry name" value="Glyco_hydro/deAcase_b/a-brl"/>
</dbReference>
<dbReference type="PROSITE" id="PS51782">
    <property type="entry name" value="LYSM"/>
    <property type="match status" value="2"/>
</dbReference>
<dbReference type="GO" id="GO:0046872">
    <property type="term" value="F:metal ion binding"/>
    <property type="evidence" value="ECO:0007669"/>
    <property type="project" value="UniProtKB-KW"/>
</dbReference>
<dbReference type="SUPFAM" id="SSF88713">
    <property type="entry name" value="Glycoside hydrolase/deacetylase"/>
    <property type="match status" value="1"/>
</dbReference>
<dbReference type="Pfam" id="PF01522">
    <property type="entry name" value="Polysacc_deac_1"/>
    <property type="match status" value="1"/>
</dbReference>
<protein>
    <submittedName>
        <fullName evidence="5">Polysaccharide deacetylase family protein</fullName>
    </submittedName>
</protein>
<evidence type="ECO:0000259" key="4">
    <source>
        <dbReference type="PROSITE" id="PS51782"/>
    </source>
</evidence>
<dbReference type="PROSITE" id="PS51677">
    <property type="entry name" value="NODB"/>
    <property type="match status" value="1"/>
</dbReference>
<dbReference type="SUPFAM" id="SSF54106">
    <property type="entry name" value="LysM domain"/>
    <property type="match status" value="2"/>
</dbReference>
<dbReference type="InterPro" id="IPR050248">
    <property type="entry name" value="Polysacc_deacetylase_ArnD"/>
</dbReference>
<evidence type="ECO:0000256" key="1">
    <source>
        <dbReference type="ARBA" id="ARBA00022723"/>
    </source>
</evidence>
<dbReference type="Pfam" id="PF13524">
    <property type="entry name" value="Glyco_trans_1_2"/>
    <property type="match status" value="1"/>
</dbReference>
<name>A0A5B8ZAF4_CYTDA</name>
<evidence type="ECO:0000259" key="3">
    <source>
        <dbReference type="PROSITE" id="PS51677"/>
    </source>
</evidence>
<dbReference type="STRING" id="1742359.GCA_001439625_02909"/>
<evidence type="ECO:0000313" key="5">
    <source>
        <dbReference type="EMBL" id="QED49911.1"/>
    </source>
</evidence>
<dbReference type="AlphaFoldDB" id="A0A5B8ZAF4"/>
<evidence type="ECO:0000256" key="2">
    <source>
        <dbReference type="ARBA" id="ARBA00022801"/>
    </source>
</evidence>
<dbReference type="SMART" id="SM00257">
    <property type="entry name" value="LysM"/>
    <property type="match status" value="2"/>
</dbReference>
<reference evidence="6" key="1">
    <citation type="submission" date="2019-08" db="EMBL/GenBank/DDBJ databases">
        <authorList>
            <person name="Zheng X."/>
        </authorList>
    </citation>
    <scope>NUCLEOTIDE SEQUENCE [LARGE SCALE GENOMIC DNA]</scope>
    <source>
        <strain evidence="6">FJAT-25496</strain>
    </source>
</reference>
<dbReference type="Pfam" id="PF01476">
    <property type="entry name" value="LysM"/>
    <property type="match status" value="2"/>
</dbReference>
<organism evidence="5 6">
    <name type="scientific">Cytobacillus dafuensis</name>
    <name type="common">Bacillus dafuensis</name>
    <dbReference type="NCBI Taxonomy" id="1742359"/>
    <lineage>
        <taxon>Bacteria</taxon>
        <taxon>Bacillati</taxon>
        <taxon>Bacillota</taxon>
        <taxon>Bacilli</taxon>
        <taxon>Bacillales</taxon>
        <taxon>Bacillaceae</taxon>
        <taxon>Cytobacillus</taxon>
    </lineage>
</organism>
<dbReference type="KEGG" id="bda:FSZ17_22990"/>
<dbReference type="PANTHER" id="PTHR10587:SF133">
    <property type="entry name" value="CHITIN DEACETYLASE 1-RELATED"/>
    <property type="match status" value="1"/>
</dbReference>
<feature type="domain" description="LysM" evidence="4">
    <location>
        <begin position="349"/>
        <end position="392"/>
    </location>
</feature>
<dbReference type="GO" id="GO:0016810">
    <property type="term" value="F:hydrolase activity, acting on carbon-nitrogen (but not peptide) bonds"/>
    <property type="evidence" value="ECO:0007669"/>
    <property type="project" value="InterPro"/>
</dbReference>
<dbReference type="PANTHER" id="PTHR10587">
    <property type="entry name" value="GLYCOSYL TRANSFERASE-RELATED"/>
    <property type="match status" value="1"/>
</dbReference>
<dbReference type="OrthoDB" id="9812065at2"/>
<dbReference type="CDD" id="cd10917">
    <property type="entry name" value="CE4_NodB_like_6s_7s"/>
    <property type="match status" value="1"/>
</dbReference>
<dbReference type="Gene3D" id="3.10.350.10">
    <property type="entry name" value="LysM domain"/>
    <property type="match status" value="2"/>
</dbReference>
<sequence>MRILFLESHPMWIHGLPNGFIDAGHQVRISGPLDDLDIPKLISEFQPDLIITMGWGPENSTIDKQNKIYEGTKNENVPHVYWATEDPTSTEIFTMPYIRRTHPDFVFTICRDQVKYYRNLGIPSDHLDFGYHPKVHFPVEIDSQFYSPVAIVANGYPKKLSYFPGHFRHQSMKNLIKPLLENNIRIDFYGTNWEHMGPHLGVEIPKDWIRGYIDYKSANKIYGSSDIIIGLQNLPTQLTQRTYEVLGSGGFLLTNSTSEVNRVFTAGRDLITSSSPEETLEMVNHFLHQPKDKQKIKKQGLEAVQIHSYKVRAQYMLDVLEKNGVFKKGKSVYSLKMEKRTTYQQGEFEYYKVQNGDTLYRISKEFGVAIDQLKQLNGLTSNIIDTGLPLKIRLLEKKMKDVIDNKYDYYTICHGETLGKISKEFGIPVEKLKNDNHLVTDYIYAGQPLKIDREYTNSIPLPSVLISKGLKDDKMISLTFDAGASAEHTEMILDVLKSNNVQTTMFLTGKWVEKYPLLAKRIASDGHEIANHTYNHPDLTKLTKNEIILELKRTFACFEKVLGDKGSPFLRPPYGNWNKNVLEAAGQIDIPFTIYWSIDTIDWQEPTVDTIYKRILSKLTGNDIVLAHLNGKPTAAAINLVIPELKKQGYKIVKISEMLKN</sequence>
<dbReference type="InterPro" id="IPR036779">
    <property type="entry name" value="LysM_dom_sf"/>
</dbReference>
<accession>A0A5B8ZAF4</accession>
<keyword evidence="2" id="KW-0378">Hydrolase</keyword>
<gene>
    <name evidence="5" type="ORF">FSZ17_22990</name>
</gene>
<dbReference type="InterPro" id="IPR024542">
    <property type="entry name" value="YkvP_N"/>
</dbReference>
<dbReference type="InterPro" id="IPR055259">
    <property type="entry name" value="YkvP/CgeB_Glyco_trans-like"/>
</dbReference>
<dbReference type="InterPro" id="IPR018392">
    <property type="entry name" value="LysM"/>
</dbReference>